<dbReference type="AlphaFoldDB" id="A0AAU7CRQ6"/>
<sequence>MIDERLRRRASFQEATSIQLADGQLWWLPQVSINSRDPLLCSLIKAVASADDDSERLRDELALTMVLLSRNYELNADVYPEILGFRPGDSARDELQRVIRHLALTAPQFTRPVLIPNLDRSPGPARRWRLSAASASLSRVRSRWSLRSH</sequence>
<dbReference type="RefSeq" id="WP_406700478.1">
    <property type="nucleotide sequence ID" value="NZ_CP155447.1"/>
</dbReference>
<organism evidence="1">
    <name type="scientific">Singulisphaera sp. Ch08</name>
    <dbReference type="NCBI Taxonomy" id="3120278"/>
    <lineage>
        <taxon>Bacteria</taxon>
        <taxon>Pseudomonadati</taxon>
        <taxon>Planctomycetota</taxon>
        <taxon>Planctomycetia</taxon>
        <taxon>Isosphaerales</taxon>
        <taxon>Isosphaeraceae</taxon>
        <taxon>Singulisphaera</taxon>
    </lineage>
</organism>
<reference evidence="1" key="1">
    <citation type="submission" date="2024-05" db="EMBL/GenBank/DDBJ databases">
        <title>Planctomycetes of the genus Singulisphaera possess chitinolytic capabilities.</title>
        <authorList>
            <person name="Ivanova A."/>
        </authorList>
    </citation>
    <scope>NUCLEOTIDE SEQUENCE</scope>
    <source>
        <strain evidence="1">Ch08T</strain>
    </source>
</reference>
<name>A0AAU7CRQ6_9BACT</name>
<accession>A0AAU7CRQ6</accession>
<proteinExistence type="predicted"/>
<gene>
    <name evidence="1" type="ORF">V5E97_16860</name>
</gene>
<dbReference type="EMBL" id="CP155447">
    <property type="protein sequence ID" value="XBH07640.1"/>
    <property type="molecule type" value="Genomic_DNA"/>
</dbReference>
<evidence type="ECO:0000313" key="1">
    <source>
        <dbReference type="EMBL" id="XBH07640.1"/>
    </source>
</evidence>
<protein>
    <submittedName>
        <fullName evidence="1">Uncharacterized protein</fullName>
    </submittedName>
</protein>